<dbReference type="Gene3D" id="3.50.50.60">
    <property type="entry name" value="FAD/NAD(P)-binding domain"/>
    <property type="match status" value="2"/>
</dbReference>
<evidence type="ECO:0000256" key="3">
    <source>
        <dbReference type="ARBA" id="ARBA00007532"/>
    </source>
</evidence>
<dbReference type="Proteomes" id="UP000027195">
    <property type="component" value="Unassembled WGS sequence"/>
</dbReference>
<keyword evidence="7" id="KW-0963">Cytoplasm</keyword>
<dbReference type="InterPro" id="IPR023753">
    <property type="entry name" value="FAD/NAD-binding_dom"/>
</dbReference>
<dbReference type="GO" id="GO:0005829">
    <property type="term" value="C:cytosol"/>
    <property type="evidence" value="ECO:0007669"/>
    <property type="project" value="TreeGrafter"/>
</dbReference>
<comment type="cofactor">
    <cofactor evidence="1">
        <name>FAD</name>
        <dbReference type="ChEBI" id="CHEBI:57692"/>
    </cofactor>
</comment>
<evidence type="ECO:0000256" key="2">
    <source>
        <dbReference type="ARBA" id="ARBA00004496"/>
    </source>
</evidence>
<evidence type="ECO:0000259" key="15">
    <source>
        <dbReference type="Pfam" id="PF02852"/>
    </source>
</evidence>
<dbReference type="OrthoDB" id="5956163at2759"/>
<dbReference type="Gene3D" id="3.30.390.30">
    <property type="match status" value="1"/>
</dbReference>
<evidence type="ECO:0000256" key="7">
    <source>
        <dbReference type="ARBA" id="ARBA00022490"/>
    </source>
</evidence>
<dbReference type="Pfam" id="PF07992">
    <property type="entry name" value="Pyr_redox_2"/>
    <property type="match status" value="1"/>
</dbReference>
<reference evidence="18" key="1">
    <citation type="journal article" date="2014" name="Proc. Natl. Acad. Sci. U.S.A.">
        <title>Extensive sampling of basidiomycete genomes demonstrates inadequacy of the white-rot/brown-rot paradigm for wood decay fungi.</title>
        <authorList>
            <person name="Riley R."/>
            <person name="Salamov A.A."/>
            <person name="Brown D.W."/>
            <person name="Nagy L.G."/>
            <person name="Floudas D."/>
            <person name="Held B.W."/>
            <person name="Levasseur A."/>
            <person name="Lombard V."/>
            <person name="Morin E."/>
            <person name="Otillar R."/>
            <person name="Lindquist E.A."/>
            <person name="Sun H."/>
            <person name="LaButti K.M."/>
            <person name="Schmutz J."/>
            <person name="Jabbour D."/>
            <person name="Luo H."/>
            <person name="Baker S.E."/>
            <person name="Pisabarro A.G."/>
            <person name="Walton J.D."/>
            <person name="Blanchette R.A."/>
            <person name="Henrissat B."/>
            <person name="Martin F."/>
            <person name="Cullen D."/>
            <person name="Hibbett D.S."/>
            <person name="Grigoriev I.V."/>
        </authorList>
    </citation>
    <scope>NUCLEOTIDE SEQUENCE [LARGE SCALE GENOMIC DNA]</scope>
    <source>
        <strain evidence="18">FD-172 SS1</strain>
    </source>
</reference>
<dbReference type="GO" id="GO:0006749">
    <property type="term" value="P:glutathione metabolic process"/>
    <property type="evidence" value="ECO:0007669"/>
    <property type="project" value="TreeGrafter"/>
</dbReference>
<proteinExistence type="inferred from homology"/>
<evidence type="ECO:0000256" key="9">
    <source>
        <dbReference type="ARBA" id="ARBA00022827"/>
    </source>
</evidence>
<keyword evidence="12" id="KW-1015">Disulfide bond</keyword>
<sequence length="413" mass="45277">MWYAADAAERLRAAASYGFGEKTESIPAFDWANFKTKRDAYIRRLNGIYDNNLTREGVEYHDGFGRLKDANTVEIEVADGSKYTLPTDKICIATGGYPHVPTDEEIPGASLGIDSDGFFALESQPKRVAVVGAGYIAVELAGIFNTLGSETHLLIRKDKVLRTFDPIIQDTITPWMEHTGIKIHKQTQVIKVEGTKGGPLTVHLNNGQTIEVDTLLWAIGRRSMTKDIGLEDVGVKVNQHGDVTVDEYQNTSASNIYAVGDVAGKALLTPVAIAAGRRLSNRLFGPEKFKNDKLSYENIPTVVFAHPTIGTVGLTEPEARAKYGDSAIKIYKSSFRAMYFAMYDDEAHKEPTVYKLIVAGEDEKVVGLHIIGMGSDEITQGFGVAIKMGARKQDFDDTVAIHPTSAEELVTMR</sequence>
<dbReference type="InterPro" id="IPR016156">
    <property type="entry name" value="FAD/NAD-linked_Rdtase_dimer_sf"/>
</dbReference>
<dbReference type="GO" id="GO:0004362">
    <property type="term" value="F:glutathione-disulfide reductase (NADPH) activity"/>
    <property type="evidence" value="ECO:0007669"/>
    <property type="project" value="UniProtKB-EC"/>
</dbReference>
<dbReference type="HOGENOM" id="CLU_016755_2_2_1"/>
<accession>A0A067N308</accession>
<dbReference type="PRINTS" id="PR00368">
    <property type="entry name" value="FADPNR"/>
</dbReference>
<evidence type="ECO:0000256" key="10">
    <source>
        <dbReference type="ARBA" id="ARBA00022857"/>
    </source>
</evidence>
<comment type="similarity">
    <text evidence="3">Belongs to the class-I pyridine nucleotide-disulfide oxidoreductase family.</text>
</comment>
<evidence type="ECO:0000256" key="12">
    <source>
        <dbReference type="ARBA" id="ARBA00023157"/>
    </source>
</evidence>
<evidence type="ECO:0000256" key="11">
    <source>
        <dbReference type="ARBA" id="ARBA00023002"/>
    </source>
</evidence>
<dbReference type="FunCoup" id="A0A067N308">
    <property type="interactions" value="484"/>
</dbReference>
<feature type="domain" description="Pyridine nucleotide-disulphide oxidoreductase dimerisation" evidence="15">
    <location>
        <begin position="299"/>
        <end position="412"/>
    </location>
</feature>
<dbReference type="STRING" id="930990.A0A067N308"/>
<dbReference type="InterPro" id="IPR036188">
    <property type="entry name" value="FAD/NAD-bd_sf"/>
</dbReference>
<comment type="subunit">
    <text evidence="4">Homodimer.</text>
</comment>
<dbReference type="AlphaFoldDB" id="A0A067N308"/>
<evidence type="ECO:0000259" key="16">
    <source>
        <dbReference type="Pfam" id="PF07992"/>
    </source>
</evidence>
<comment type="function">
    <text evidence="14">Catalyzes the reduction of glutathione disulfide (GSSG) to reduced glutathione (GSH). Constitutes the major mechanism to maintain a high GSH:GSSG ratio in the cytosol.</text>
</comment>
<evidence type="ECO:0000256" key="14">
    <source>
        <dbReference type="ARBA" id="ARBA00056905"/>
    </source>
</evidence>
<dbReference type="SUPFAM" id="SSF51905">
    <property type="entry name" value="FAD/NAD(P)-binding domain"/>
    <property type="match status" value="1"/>
</dbReference>
<dbReference type="InterPro" id="IPR046952">
    <property type="entry name" value="GSHR/TRXR-like"/>
</dbReference>
<organism evidence="17 18">
    <name type="scientific">Botryobasidium botryosum (strain FD-172 SS1)</name>
    <dbReference type="NCBI Taxonomy" id="930990"/>
    <lineage>
        <taxon>Eukaryota</taxon>
        <taxon>Fungi</taxon>
        <taxon>Dikarya</taxon>
        <taxon>Basidiomycota</taxon>
        <taxon>Agaricomycotina</taxon>
        <taxon>Agaricomycetes</taxon>
        <taxon>Cantharellales</taxon>
        <taxon>Botryobasidiaceae</taxon>
        <taxon>Botryobasidium</taxon>
    </lineage>
</organism>
<comment type="subcellular location">
    <subcellularLocation>
        <location evidence="2">Cytoplasm</location>
    </subcellularLocation>
</comment>
<evidence type="ECO:0000313" key="18">
    <source>
        <dbReference type="Proteomes" id="UP000027195"/>
    </source>
</evidence>
<keyword evidence="8" id="KW-0285">Flavoprotein</keyword>
<keyword evidence="10" id="KW-0521">NADP</keyword>
<evidence type="ECO:0000256" key="4">
    <source>
        <dbReference type="ARBA" id="ARBA00011738"/>
    </source>
</evidence>
<evidence type="ECO:0000313" key="17">
    <source>
        <dbReference type="EMBL" id="KDQ18532.1"/>
    </source>
</evidence>
<dbReference type="EC" id="1.8.1.7" evidence="5"/>
<evidence type="ECO:0000256" key="1">
    <source>
        <dbReference type="ARBA" id="ARBA00001974"/>
    </source>
</evidence>
<dbReference type="GO" id="GO:0005739">
    <property type="term" value="C:mitochondrion"/>
    <property type="evidence" value="ECO:0007669"/>
    <property type="project" value="TreeGrafter"/>
</dbReference>
<evidence type="ECO:0000256" key="5">
    <source>
        <dbReference type="ARBA" id="ARBA00012607"/>
    </source>
</evidence>
<dbReference type="GO" id="GO:0050660">
    <property type="term" value="F:flavin adenine dinucleotide binding"/>
    <property type="evidence" value="ECO:0007669"/>
    <property type="project" value="InterPro"/>
</dbReference>
<dbReference type="EMBL" id="KL198021">
    <property type="protein sequence ID" value="KDQ18532.1"/>
    <property type="molecule type" value="Genomic_DNA"/>
</dbReference>
<dbReference type="FunFam" id="3.30.390.30:FF:000003">
    <property type="entry name" value="Glutathione reductase"/>
    <property type="match status" value="1"/>
</dbReference>
<feature type="domain" description="FAD/NAD(P)-binding" evidence="16">
    <location>
        <begin position="30"/>
        <end position="276"/>
    </location>
</feature>
<dbReference type="PANTHER" id="PTHR42737">
    <property type="entry name" value="GLUTATHIONE REDUCTASE"/>
    <property type="match status" value="1"/>
</dbReference>
<keyword evidence="18" id="KW-1185">Reference proteome</keyword>
<dbReference type="FunFam" id="3.50.50.60:FF:000109">
    <property type="entry name" value="Glutathione reductase"/>
    <property type="match status" value="1"/>
</dbReference>
<keyword evidence="9" id="KW-0274">FAD</keyword>
<name>A0A067N308_BOTB1</name>
<dbReference type="InterPro" id="IPR004099">
    <property type="entry name" value="Pyr_nucl-diS_OxRdtase_dimer"/>
</dbReference>
<dbReference type="PRINTS" id="PR00411">
    <property type="entry name" value="PNDRDTASEI"/>
</dbReference>
<keyword evidence="11" id="KW-0560">Oxidoreductase</keyword>
<dbReference type="GO" id="GO:0034599">
    <property type="term" value="P:cellular response to oxidative stress"/>
    <property type="evidence" value="ECO:0007669"/>
    <property type="project" value="TreeGrafter"/>
</dbReference>
<evidence type="ECO:0000256" key="13">
    <source>
        <dbReference type="ARBA" id="ARBA00023284"/>
    </source>
</evidence>
<gene>
    <name evidence="17" type="ORF">BOTBODRAFT_28918</name>
</gene>
<dbReference type="InParanoid" id="A0A067N308"/>
<evidence type="ECO:0000256" key="8">
    <source>
        <dbReference type="ARBA" id="ARBA00022630"/>
    </source>
</evidence>
<keyword evidence="13" id="KW-0676">Redox-active center</keyword>
<dbReference type="SUPFAM" id="SSF55424">
    <property type="entry name" value="FAD/NAD-linked reductases, dimerisation (C-terminal) domain"/>
    <property type="match status" value="1"/>
</dbReference>
<protein>
    <recommendedName>
        <fullName evidence="6">Glutathione reductase</fullName>
        <ecNumber evidence="5">1.8.1.7</ecNumber>
    </recommendedName>
</protein>
<evidence type="ECO:0000256" key="6">
    <source>
        <dbReference type="ARBA" id="ARBA00017111"/>
    </source>
</evidence>
<dbReference type="Pfam" id="PF02852">
    <property type="entry name" value="Pyr_redox_dim"/>
    <property type="match status" value="1"/>
</dbReference>
<dbReference type="PANTHER" id="PTHR42737:SF2">
    <property type="entry name" value="GLUTATHIONE REDUCTASE"/>
    <property type="match status" value="1"/>
</dbReference>
<dbReference type="NCBIfam" id="NF004776">
    <property type="entry name" value="PRK06116.1"/>
    <property type="match status" value="1"/>
</dbReference>
<dbReference type="GO" id="GO:0045454">
    <property type="term" value="P:cell redox homeostasis"/>
    <property type="evidence" value="ECO:0007669"/>
    <property type="project" value="InterPro"/>
</dbReference>